<sequence>MANRIRNVQLKINLTEEEKALFEKKMKMAKCKTMNHFLRKVVSETDIYVVDLQPFREIQGLLFRYASSVNQIAKRVNSTGVIYSDDIKDMQNQIEHLSKEIWQIHSLLLGRTKEKGDGNTGIVTGC</sequence>
<protein>
    <recommendedName>
        <fullName evidence="4">Bacterial mobilisation domain-containing protein</fullName>
    </recommendedName>
</protein>
<dbReference type="AlphaFoldDB" id="A0A133NJG7"/>
<name>A0A133NJG7_9FUSO</name>
<keyword evidence="3" id="KW-1185">Reference proteome</keyword>
<accession>A0A133NJG7</accession>
<keyword evidence="1" id="KW-0175">Coiled coil</keyword>
<evidence type="ECO:0008006" key="4">
    <source>
        <dbReference type="Google" id="ProtNLM"/>
    </source>
</evidence>
<evidence type="ECO:0000256" key="1">
    <source>
        <dbReference type="SAM" id="Coils"/>
    </source>
</evidence>
<evidence type="ECO:0000313" key="3">
    <source>
        <dbReference type="Proteomes" id="UP000070617"/>
    </source>
</evidence>
<feature type="coiled-coil region" evidence="1">
    <location>
        <begin position="5"/>
        <end position="32"/>
    </location>
</feature>
<dbReference type="PATRIC" id="fig|134605.3.peg.413"/>
<dbReference type="Pfam" id="PF21983">
    <property type="entry name" value="NikA-like"/>
    <property type="match status" value="1"/>
</dbReference>
<proteinExistence type="predicted"/>
<reference evidence="3" key="1">
    <citation type="submission" date="2016-01" db="EMBL/GenBank/DDBJ databases">
        <authorList>
            <person name="Mitreva M."/>
            <person name="Pepin K.H."/>
            <person name="Mihindukulasuriya K.A."/>
            <person name="Fulton R."/>
            <person name="Fronick C."/>
            <person name="O'Laughlin M."/>
            <person name="Miner T."/>
            <person name="Herter B."/>
            <person name="Rosa B.A."/>
            <person name="Cordes M."/>
            <person name="Tomlinson C."/>
            <person name="Wollam A."/>
            <person name="Palsikar V.B."/>
            <person name="Mardis E.R."/>
            <person name="Wilson R.K."/>
        </authorList>
    </citation>
    <scope>NUCLEOTIDE SEQUENCE [LARGE SCALE GENOMIC DNA]</scope>
    <source>
        <strain evidence="3">CMW8396</strain>
    </source>
</reference>
<comment type="caution">
    <text evidence="2">The sequence shown here is derived from an EMBL/GenBank/DDBJ whole genome shotgun (WGS) entry which is preliminary data.</text>
</comment>
<gene>
    <name evidence="2" type="ORF">HMPREF3206_00412</name>
</gene>
<dbReference type="STRING" id="134605.HMPREF3206_00412"/>
<dbReference type="RefSeq" id="WP_060793411.1">
    <property type="nucleotide sequence ID" value="NZ_KQ956514.1"/>
</dbReference>
<evidence type="ECO:0000313" key="2">
    <source>
        <dbReference type="EMBL" id="KXA16435.1"/>
    </source>
</evidence>
<dbReference type="InterPro" id="IPR053842">
    <property type="entry name" value="NikA-like"/>
</dbReference>
<dbReference type="Proteomes" id="UP000070617">
    <property type="component" value="Unassembled WGS sequence"/>
</dbReference>
<organism evidence="2 3">
    <name type="scientific">Fusobacterium equinum</name>
    <dbReference type="NCBI Taxonomy" id="134605"/>
    <lineage>
        <taxon>Bacteria</taxon>
        <taxon>Fusobacteriati</taxon>
        <taxon>Fusobacteriota</taxon>
        <taxon>Fusobacteriia</taxon>
        <taxon>Fusobacteriales</taxon>
        <taxon>Fusobacteriaceae</taxon>
        <taxon>Fusobacterium</taxon>
    </lineage>
</organism>
<dbReference type="EMBL" id="LRPX01000010">
    <property type="protein sequence ID" value="KXA16435.1"/>
    <property type="molecule type" value="Genomic_DNA"/>
</dbReference>